<organism evidence="3 4">
    <name type="scientific">Duganella flavida</name>
    <dbReference type="NCBI Taxonomy" id="2692175"/>
    <lineage>
        <taxon>Bacteria</taxon>
        <taxon>Pseudomonadati</taxon>
        <taxon>Pseudomonadota</taxon>
        <taxon>Betaproteobacteria</taxon>
        <taxon>Burkholderiales</taxon>
        <taxon>Oxalobacteraceae</taxon>
        <taxon>Telluria group</taxon>
        <taxon>Duganella</taxon>
    </lineage>
</organism>
<protein>
    <submittedName>
        <fullName evidence="3">Glucose 1-dehydrogenase</fullName>
        <ecNumber evidence="3">1.1.1.47</ecNumber>
    </submittedName>
</protein>
<gene>
    <name evidence="3" type="ORF">GTP46_19295</name>
</gene>
<dbReference type="AlphaFoldDB" id="A0A6L8KBN2"/>
<dbReference type="InterPro" id="IPR020904">
    <property type="entry name" value="Sc_DH/Rdtase_CS"/>
</dbReference>
<dbReference type="InterPro" id="IPR036291">
    <property type="entry name" value="NAD(P)-bd_dom_sf"/>
</dbReference>
<dbReference type="CDD" id="cd05233">
    <property type="entry name" value="SDR_c"/>
    <property type="match status" value="1"/>
</dbReference>
<dbReference type="NCBIfam" id="NF005559">
    <property type="entry name" value="PRK07231.1"/>
    <property type="match status" value="1"/>
</dbReference>
<sequence>MKLSNKVAIVTGATQGIGLACAQRMIAEGAKVMLVDIKPEGAAAATSLGENARFFAADVSQKADVDAMVAATLAAFGRIDILINNAGVTHAANFLDVCEEDFDRVMRINLKSMFLCGQAAARVMVKQQSGSIINMSSVNAELAIPNQVPYVVSKGAINQLTKVMSLNLVSHGIRVNGIGPGTILTELAKKAVMSSPESRHTILSRTPMGRCGEPEEVASIAAFLASDDASYMTGQTLYVDGGRLALNYTVPVQD</sequence>
<keyword evidence="4" id="KW-1185">Reference proteome</keyword>
<dbReference type="Pfam" id="PF13561">
    <property type="entry name" value="adh_short_C2"/>
    <property type="match status" value="1"/>
</dbReference>
<dbReference type="SUPFAM" id="SSF51735">
    <property type="entry name" value="NAD(P)-binding Rossmann-fold domains"/>
    <property type="match status" value="1"/>
</dbReference>
<dbReference type="FunFam" id="3.40.50.720:FF:000084">
    <property type="entry name" value="Short-chain dehydrogenase reductase"/>
    <property type="match status" value="1"/>
</dbReference>
<dbReference type="PRINTS" id="PR00080">
    <property type="entry name" value="SDRFAMILY"/>
</dbReference>
<dbReference type="GO" id="GO:0047936">
    <property type="term" value="F:glucose 1-dehydrogenase [NAD(P)+] activity"/>
    <property type="evidence" value="ECO:0007669"/>
    <property type="project" value="UniProtKB-EC"/>
</dbReference>
<evidence type="ECO:0000313" key="4">
    <source>
        <dbReference type="Proteomes" id="UP000479335"/>
    </source>
</evidence>
<proteinExistence type="inferred from homology"/>
<evidence type="ECO:0000256" key="2">
    <source>
        <dbReference type="ARBA" id="ARBA00023002"/>
    </source>
</evidence>
<dbReference type="PANTHER" id="PTHR42760:SF133">
    <property type="entry name" value="3-OXOACYL-[ACYL-CARRIER-PROTEIN] REDUCTASE"/>
    <property type="match status" value="1"/>
</dbReference>
<reference evidence="3 4" key="1">
    <citation type="submission" date="2019-12" db="EMBL/GenBank/DDBJ databases">
        <title>Novel species isolated from a subtropical stream in China.</title>
        <authorList>
            <person name="Lu H."/>
        </authorList>
    </citation>
    <scope>NUCLEOTIDE SEQUENCE [LARGE SCALE GENOMIC DNA]</scope>
    <source>
        <strain evidence="3 4">FT135W</strain>
    </source>
</reference>
<dbReference type="EMBL" id="WWCN01000012">
    <property type="protein sequence ID" value="MYM24786.1"/>
    <property type="molecule type" value="Genomic_DNA"/>
</dbReference>
<dbReference type="PRINTS" id="PR00081">
    <property type="entry name" value="GDHRDH"/>
</dbReference>
<dbReference type="PROSITE" id="PS00061">
    <property type="entry name" value="ADH_SHORT"/>
    <property type="match status" value="1"/>
</dbReference>
<dbReference type="GO" id="GO:0006633">
    <property type="term" value="P:fatty acid biosynthetic process"/>
    <property type="evidence" value="ECO:0007669"/>
    <property type="project" value="TreeGrafter"/>
</dbReference>
<dbReference type="GO" id="GO:0048038">
    <property type="term" value="F:quinone binding"/>
    <property type="evidence" value="ECO:0007669"/>
    <property type="project" value="TreeGrafter"/>
</dbReference>
<comment type="caution">
    <text evidence="3">The sequence shown here is derived from an EMBL/GenBank/DDBJ whole genome shotgun (WGS) entry which is preliminary data.</text>
</comment>
<evidence type="ECO:0000313" key="3">
    <source>
        <dbReference type="EMBL" id="MYM24786.1"/>
    </source>
</evidence>
<accession>A0A6L8KBN2</accession>
<dbReference type="PANTHER" id="PTHR42760">
    <property type="entry name" value="SHORT-CHAIN DEHYDROGENASES/REDUCTASES FAMILY MEMBER"/>
    <property type="match status" value="1"/>
</dbReference>
<keyword evidence="2 3" id="KW-0560">Oxidoreductase</keyword>
<dbReference type="EC" id="1.1.1.47" evidence="3"/>
<name>A0A6L8KBN2_9BURK</name>
<dbReference type="InterPro" id="IPR002347">
    <property type="entry name" value="SDR_fam"/>
</dbReference>
<dbReference type="Proteomes" id="UP000479335">
    <property type="component" value="Unassembled WGS sequence"/>
</dbReference>
<dbReference type="Gene3D" id="3.40.50.720">
    <property type="entry name" value="NAD(P)-binding Rossmann-like Domain"/>
    <property type="match status" value="1"/>
</dbReference>
<evidence type="ECO:0000256" key="1">
    <source>
        <dbReference type="ARBA" id="ARBA00006484"/>
    </source>
</evidence>
<dbReference type="RefSeq" id="WP_161008243.1">
    <property type="nucleotide sequence ID" value="NZ_WWCN01000012.1"/>
</dbReference>
<dbReference type="PROSITE" id="PS51257">
    <property type="entry name" value="PROKAR_LIPOPROTEIN"/>
    <property type="match status" value="1"/>
</dbReference>
<comment type="similarity">
    <text evidence="1">Belongs to the short-chain dehydrogenases/reductases (SDR) family.</text>
</comment>